<protein>
    <submittedName>
        <fullName evidence="2">Uncharacterized protein</fullName>
    </submittedName>
</protein>
<feature type="region of interest" description="Disordered" evidence="1">
    <location>
        <begin position="39"/>
        <end position="69"/>
    </location>
</feature>
<reference evidence="3" key="1">
    <citation type="journal article" date="2019" name="Int. J. Syst. Evol. Microbiol.">
        <title>The Global Catalogue of Microorganisms (GCM) 10K type strain sequencing project: providing services to taxonomists for standard genome sequencing and annotation.</title>
        <authorList>
            <consortium name="The Broad Institute Genomics Platform"/>
            <consortium name="The Broad Institute Genome Sequencing Center for Infectious Disease"/>
            <person name="Wu L."/>
            <person name="Ma J."/>
        </authorList>
    </citation>
    <scope>NUCLEOTIDE SEQUENCE [LARGE SCALE GENOMIC DNA]</scope>
    <source>
        <strain evidence="3">JCM 13929</strain>
    </source>
</reference>
<proteinExistence type="predicted"/>
<accession>A0ABP4QZV5</accession>
<dbReference type="EMBL" id="BAAAMU010000017">
    <property type="protein sequence ID" value="GAA1630254.1"/>
    <property type="molecule type" value="Genomic_DNA"/>
</dbReference>
<organism evidence="2 3">
    <name type="scientific">Nonomuraea maheshkhaliensis</name>
    <dbReference type="NCBI Taxonomy" id="419590"/>
    <lineage>
        <taxon>Bacteria</taxon>
        <taxon>Bacillati</taxon>
        <taxon>Actinomycetota</taxon>
        <taxon>Actinomycetes</taxon>
        <taxon>Streptosporangiales</taxon>
        <taxon>Streptosporangiaceae</taxon>
        <taxon>Nonomuraea</taxon>
    </lineage>
</organism>
<gene>
    <name evidence="2" type="ORF">GCM10009733_028770</name>
</gene>
<feature type="region of interest" description="Disordered" evidence="1">
    <location>
        <begin position="93"/>
        <end position="121"/>
    </location>
</feature>
<evidence type="ECO:0000313" key="3">
    <source>
        <dbReference type="Proteomes" id="UP001500064"/>
    </source>
</evidence>
<dbReference type="Proteomes" id="UP001500064">
    <property type="component" value="Unassembled WGS sequence"/>
</dbReference>
<comment type="caution">
    <text evidence="2">The sequence shown here is derived from an EMBL/GenBank/DDBJ whole genome shotgun (WGS) entry which is preliminary data.</text>
</comment>
<name>A0ABP4QZV5_9ACTN</name>
<sequence>MAASAATPEVSITAAAAPAARRPRKGVFTNSKILDHLGEFGQARVKQVTPSPGPKGRQTHTRAAAPSPPTITVRTVARRTIARRTVAVSDSFCEASDATRGTVTSRFSPHPSPRRPNAFTT</sequence>
<evidence type="ECO:0000256" key="1">
    <source>
        <dbReference type="SAM" id="MobiDB-lite"/>
    </source>
</evidence>
<keyword evidence="3" id="KW-1185">Reference proteome</keyword>
<feature type="region of interest" description="Disordered" evidence="1">
    <location>
        <begin position="1"/>
        <end position="24"/>
    </location>
</feature>
<evidence type="ECO:0000313" key="2">
    <source>
        <dbReference type="EMBL" id="GAA1630254.1"/>
    </source>
</evidence>